<keyword evidence="2" id="KW-1185">Reference proteome</keyword>
<reference evidence="1" key="1">
    <citation type="submission" date="2023-07" db="EMBL/GenBank/DDBJ databases">
        <title>Black Yeasts Isolated from many extreme environments.</title>
        <authorList>
            <person name="Coleine C."/>
            <person name="Stajich J.E."/>
            <person name="Selbmann L."/>
        </authorList>
    </citation>
    <scope>NUCLEOTIDE SEQUENCE</scope>
    <source>
        <strain evidence="1">CCFEE 5714</strain>
    </source>
</reference>
<evidence type="ECO:0000313" key="1">
    <source>
        <dbReference type="EMBL" id="KAK3701746.1"/>
    </source>
</evidence>
<dbReference type="Proteomes" id="UP001281147">
    <property type="component" value="Unassembled WGS sequence"/>
</dbReference>
<comment type="caution">
    <text evidence="1">The sequence shown here is derived from an EMBL/GenBank/DDBJ whole genome shotgun (WGS) entry which is preliminary data.</text>
</comment>
<dbReference type="EMBL" id="JAUTXU010000169">
    <property type="protein sequence ID" value="KAK3701746.1"/>
    <property type="molecule type" value="Genomic_DNA"/>
</dbReference>
<name>A0ACC3MR19_9PEZI</name>
<accession>A0ACC3MR19</accession>
<evidence type="ECO:0000313" key="2">
    <source>
        <dbReference type="Proteomes" id="UP001281147"/>
    </source>
</evidence>
<protein>
    <submittedName>
        <fullName evidence="1">Uncharacterized protein</fullName>
    </submittedName>
</protein>
<sequence>MGFTAINETASGQWPASNLALSANTGPEIPQFVNTSTAQQRQPRSVASEYLGRGELNEFAPVSDSARKALRGQGTKTTGNKGKKRASTSGAAANTKRRKTSNMSDGMCVTKASTIRTKASNAPAASDKSSITRKDVQPSKETSEEQVEAATMHDTAQSISVLAPATSMDAINASSQQTSCDALKASEGHGTTLYGGYPISSSHDSSSNYTQPLLDQQAVNNLHPGAAANKRVLRPRKGPVVQLSEPSSKREGDIVNQHPQNINIKPGTGTPKPQTRAAFSSNNQRQPPTRRTSSKPSEEDFIGKDDCVAEALEMVNVIEEQSTAQNEAAMSSRQSQLPSPASSKKFRDSQKKSKSRERKPTPILNPDEGYIDIDDADEADMIDLTNAAEEAVAPRSPTLPPRERKLNMREVDKHEDYRGALLSEAERQLLKDIKATNNPDAPKPIVRKPFSNPILDRSPIFGASNTTTLRTCFRIGEALKEGCQAVRMNKNVIIELYARVTSSWREPKPGRKQHFVFKDLYHDHPPHLEGSFELWEQSRLWELDSKIFLQPRQGGVMCRAVARMRRDGMKWRLEVLSIWEASWEDVERVAGIYAKDPEFDDE</sequence>
<proteinExistence type="predicted"/>
<organism evidence="1 2">
    <name type="scientific">Vermiconidia calcicola</name>
    <dbReference type="NCBI Taxonomy" id="1690605"/>
    <lineage>
        <taxon>Eukaryota</taxon>
        <taxon>Fungi</taxon>
        <taxon>Dikarya</taxon>
        <taxon>Ascomycota</taxon>
        <taxon>Pezizomycotina</taxon>
        <taxon>Dothideomycetes</taxon>
        <taxon>Dothideomycetidae</taxon>
        <taxon>Mycosphaerellales</taxon>
        <taxon>Extremaceae</taxon>
        <taxon>Vermiconidia</taxon>
    </lineage>
</organism>
<gene>
    <name evidence="1" type="ORF">LTR37_015266</name>
</gene>